<dbReference type="InterPro" id="IPR033120">
    <property type="entry name" value="HOTDOG_ACOT"/>
</dbReference>
<dbReference type="Gene3D" id="3.10.129.10">
    <property type="entry name" value="Hotdog Thioesterase"/>
    <property type="match status" value="1"/>
</dbReference>
<accession>A0A553SGE7</accession>
<dbReference type="SUPFAM" id="SSF54637">
    <property type="entry name" value="Thioesterase/thiol ester dehydrase-isomerase"/>
    <property type="match status" value="1"/>
</dbReference>
<evidence type="ECO:0000256" key="1">
    <source>
        <dbReference type="ARBA" id="ARBA00010458"/>
    </source>
</evidence>
<name>A0A553SGE7_NIACI</name>
<sequence length="167" mass="18371">MVGSKYCSESLVVKTSIVFPTDTNTYGTLFGGKLMAYIDDTAAIAAMKHARKHIVTASTDSVDFLHPIQEGNSVCLEAFVTYTGTSSMEVFVKVTSEDLLSGEKHLCALSFLTMVAIDEHGKPTAVPQVVPQTEEEISLFESGKVRAQMRRNRKAETQELARKYKSK</sequence>
<organism evidence="5 6">
    <name type="scientific">Niallia circulans</name>
    <name type="common">Bacillus circulans</name>
    <dbReference type="NCBI Taxonomy" id="1397"/>
    <lineage>
        <taxon>Bacteria</taxon>
        <taxon>Bacillati</taxon>
        <taxon>Bacillota</taxon>
        <taxon>Bacilli</taxon>
        <taxon>Bacillales</taxon>
        <taxon>Bacillaceae</taxon>
        <taxon>Niallia</taxon>
    </lineage>
</organism>
<dbReference type="Pfam" id="PF03061">
    <property type="entry name" value="4HBT"/>
    <property type="match status" value="1"/>
</dbReference>
<dbReference type="GO" id="GO:0006637">
    <property type="term" value="P:acyl-CoA metabolic process"/>
    <property type="evidence" value="ECO:0007669"/>
    <property type="project" value="TreeGrafter"/>
</dbReference>
<dbReference type="InterPro" id="IPR029069">
    <property type="entry name" value="HotDog_dom_sf"/>
</dbReference>
<dbReference type="PROSITE" id="PS51770">
    <property type="entry name" value="HOTDOG_ACOT"/>
    <property type="match status" value="1"/>
</dbReference>
<keyword evidence="2 3" id="KW-0378">Hydrolase</keyword>
<dbReference type="Proteomes" id="UP000319837">
    <property type="component" value="Unassembled WGS sequence"/>
</dbReference>
<gene>
    <name evidence="5" type="ORF">CEQ21_10720</name>
</gene>
<dbReference type="GO" id="GO:0052816">
    <property type="term" value="F:long-chain fatty acyl-CoA hydrolase activity"/>
    <property type="evidence" value="ECO:0007669"/>
    <property type="project" value="TreeGrafter"/>
</dbReference>
<evidence type="ECO:0000313" key="6">
    <source>
        <dbReference type="Proteomes" id="UP000319837"/>
    </source>
</evidence>
<comment type="caution">
    <text evidence="5">The sequence shown here is derived from an EMBL/GenBank/DDBJ whole genome shotgun (WGS) entry which is preliminary data.</text>
</comment>
<feature type="domain" description="HotDog ACOT-type" evidence="4">
    <location>
        <begin position="8"/>
        <end position="120"/>
    </location>
</feature>
<dbReference type="PANTHER" id="PTHR11049">
    <property type="entry name" value="ACYL COENZYME A THIOESTER HYDROLASE"/>
    <property type="match status" value="1"/>
</dbReference>
<dbReference type="InterPro" id="IPR040170">
    <property type="entry name" value="Cytosol_ACT"/>
</dbReference>
<comment type="similarity">
    <text evidence="1">Belongs to the acyl coenzyme A hydrolase family.</text>
</comment>
<reference evidence="6" key="1">
    <citation type="submission" date="2018-10" db="EMBL/GenBank/DDBJ databases">
        <title>FDA dAtabase for Regulatory Grade micrObial Sequences (FDA-ARGOS): Supporting development and validation of Infectious Disease Dx tests.</title>
        <authorList>
            <person name="Minogue T."/>
            <person name="Wolcott M."/>
            <person name="Wasieloski L."/>
            <person name="Aguilar W."/>
            <person name="Moore D."/>
            <person name="Tallon L."/>
            <person name="Sadzewicz L."/>
            <person name="Sengamalay N."/>
            <person name="Ott S."/>
            <person name="Godinez A."/>
            <person name="Nagaraj S."/>
            <person name="Vavikolanu K."/>
            <person name="Vyas G."/>
            <person name="Nadendla S."/>
            <person name="George J."/>
            <person name="Sichtig H."/>
        </authorList>
    </citation>
    <scope>NUCLEOTIDE SEQUENCE [LARGE SCALE GENOMIC DNA]</scope>
    <source>
        <strain evidence="6">FDAARGOS_343</strain>
    </source>
</reference>
<dbReference type="EMBL" id="RIBP01000004">
    <property type="protein sequence ID" value="TRZ36062.1"/>
    <property type="molecule type" value="Genomic_DNA"/>
</dbReference>
<evidence type="ECO:0000256" key="2">
    <source>
        <dbReference type="ARBA" id="ARBA00022801"/>
    </source>
</evidence>
<evidence type="ECO:0000313" key="5">
    <source>
        <dbReference type="EMBL" id="TRZ36062.1"/>
    </source>
</evidence>
<evidence type="ECO:0000259" key="4">
    <source>
        <dbReference type="PROSITE" id="PS51770"/>
    </source>
</evidence>
<dbReference type="STRING" id="1397.ABW02_09485"/>
<proteinExistence type="inferred from homology"/>
<evidence type="ECO:0000256" key="3">
    <source>
        <dbReference type="PROSITE-ProRule" id="PRU01106"/>
    </source>
</evidence>
<protein>
    <submittedName>
        <fullName evidence="5">Acyl-CoA thioesterase</fullName>
    </submittedName>
</protein>
<dbReference type="InterPro" id="IPR006683">
    <property type="entry name" value="Thioestr_dom"/>
</dbReference>
<dbReference type="AlphaFoldDB" id="A0A553SGE7"/>
<dbReference type="PANTHER" id="PTHR11049:SF24">
    <property type="entry name" value="CYTOSOLIC ACYL COENZYME A THIOESTER HYDROLASE"/>
    <property type="match status" value="1"/>
</dbReference>
<dbReference type="CDD" id="cd03442">
    <property type="entry name" value="BFIT_BACH"/>
    <property type="match status" value="1"/>
</dbReference>
<dbReference type="RefSeq" id="WP_144456121.1">
    <property type="nucleotide sequence ID" value="NZ_RIBP01000004.1"/>
</dbReference>
<dbReference type="GO" id="GO:0009062">
    <property type="term" value="P:fatty acid catabolic process"/>
    <property type="evidence" value="ECO:0007669"/>
    <property type="project" value="TreeGrafter"/>
</dbReference>
<dbReference type="GO" id="GO:0005829">
    <property type="term" value="C:cytosol"/>
    <property type="evidence" value="ECO:0007669"/>
    <property type="project" value="TreeGrafter"/>
</dbReference>